<protein>
    <submittedName>
        <fullName evidence="2">Uncharacterized protein</fullName>
    </submittedName>
</protein>
<dbReference type="Proteomes" id="UP000266841">
    <property type="component" value="Unassembled WGS sequence"/>
</dbReference>
<gene>
    <name evidence="2" type="ORF">THAOC_33554</name>
</gene>
<evidence type="ECO:0000256" key="1">
    <source>
        <dbReference type="SAM" id="MobiDB-lite"/>
    </source>
</evidence>
<dbReference type="AlphaFoldDB" id="K0R500"/>
<dbReference type="EMBL" id="AGNL01046701">
    <property type="protein sequence ID" value="EJK47710.1"/>
    <property type="molecule type" value="Genomic_DNA"/>
</dbReference>
<feature type="region of interest" description="Disordered" evidence="1">
    <location>
        <begin position="1"/>
        <end position="95"/>
    </location>
</feature>
<organism evidence="2 3">
    <name type="scientific">Thalassiosira oceanica</name>
    <name type="common">Marine diatom</name>
    <dbReference type="NCBI Taxonomy" id="159749"/>
    <lineage>
        <taxon>Eukaryota</taxon>
        <taxon>Sar</taxon>
        <taxon>Stramenopiles</taxon>
        <taxon>Ochrophyta</taxon>
        <taxon>Bacillariophyta</taxon>
        <taxon>Coscinodiscophyceae</taxon>
        <taxon>Thalassiosirophycidae</taxon>
        <taxon>Thalassiosirales</taxon>
        <taxon>Thalassiosiraceae</taxon>
        <taxon>Thalassiosira</taxon>
    </lineage>
</organism>
<reference evidence="2 3" key="1">
    <citation type="journal article" date="2012" name="Genome Biol.">
        <title>Genome and low-iron response of an oceanic diatom adapted to chronic iron limitation.</title>
        <authorList>
            <person name="Lommer M."/>
            <person name="Specht M."/>
            <person name="Roy A.S."/>
            <person name="Kraemer L."/>
            <person name="Andreson R."/>
            <person name="Gutowska M.A."/>
            <person name="Wolf J."/>
            <person name="Bergner S.V."/>
            <person name="Schilhabel M.B."/>
            <person name="Klostermeier U.C."/>
            <person name="Beiko R.G."/>
            <person name="Rosenstiel P."/>
            <person name="Hippler M."/>
            <person name="Laroche J."/>
        </authorList>
    </citation>
    <scope>NUCLEOTIDE SEQUENCE [LARGE SCALE GENOMIC DNA]</scope>
    <source>
        <strain evidence="2 3">CCMP1005</strain>
    </source>
</reference>
<feature type="region of interest" description="Disordered" evidence="1">
    <location>
        <begin position="157"/>
        <end position="176"/>
    </location>
</feature>
<keyword evidence="3" id="KW-1185">Reference proteome</keyword>
<evidence type="ECO:0000313" key="2">
    <source>
        <dbReference type="EMBL" id="EJK47710.1"/>
    </source>
</evidence>
<feature type="compositionally biased region" description="Polar residues" evidence="1">
    <location>
        <begin position="290"/>
        <end position="317"/>
    </location>
</feature>
<feature type="compositionally biased region" description="Basic and acidic residues" evidence="1">
    <location>
        <begin position="236"/>
        <end position="252"/>
    </location>
</feature>
<proteinExistence type="predicted"/>
<name>K0R500_THAOC</name>
<sequence length="377" mass="39883">MSGEFLSSSASRPLEGADGGSARRDVALARPRSVRGSRHLEGKSRQGGSVLPPFRTRLPSSAASRRDPPPGRAGASVTRSACPSYHRPRGSSVARPGAALDLACPAVNSKRHGWFAGLLGMACAADRRSVQPRGGRTIGFAAASVVSASALLLRAAAAPQASSPHPDSPPRRAGSRRLMPASLRPSRHHNEWAYAAPSEAPDPPITCLLPQRSTVKAKTASHPATKATPSPTQPHPQEKAKGEERENVEGHQVDQVVPKWPKQPRRLAAAREPRQTAAGADEGDQRKKQVSWSQSTTPMNQSQKPANQSQPARTTSRLDLCLRTAGQRQQAGATATGQPKPRDIHSGCSTRGTRGGKDIGVRSASSTLDCPLANIQR</sequence>
<accession>K0R500</accession>
<feature type="compositionally biased region" description="Low complexity" evidence="1">
    <location>
        <begin position="323"/>
        <end position="338"/>
    </location>
</feature>
<feature type="compositionally biased region" description="Polar residues" evidence="1">
    <location>
        <begin position="1"/>
        <end position="11"/>
    </location>
</feature>
<evidence type="ECO:0000313" key="3">
    <source>
        <dbReference type="Proteomes" id="UP000266841"/>
    </source>
</evidence>
<comment type="caution">
    <text evidence="2">The sequence shown here is derived from an EMBL/GenBank/DDBJ whole genome shotgun (WGS) entry which is preliminary data.</text>
</comment>
<feature type="region of interest" description="Disordered" evidence="1">
    <location>
        <begin position="213"/>
        <end position="377"/>
    </location>
</feature>